<keyword evidence="8 10" id="KW-0630">Potassium</keyword>
<dbReference type="PATRIC" id="fig|667014.3.peg.653"/>
<evidence type="ECO:0000256" key="2">
    <source>
        <dbReference type="ARBA" id="ARBA00022490"/>
    </source>
</evidence>
<dbReference type="Pfam" id="PF12631">
    <property type="entry name" value="MnmE_helical"/>
    <property type="match status" value="1"/>
</dbReference>
<comment type="function">
    <text evidence="10">Exhibits a very high intrinsic GTPase hydrolysis rate. Involved in the addition of a carboxymethylaminomethyl (cmnm) group at the wobble position (U34) of certain tRNAs, forming tRNA-cmnm(5)s(2)U34.</text>
</comment>
<sequence length="466" mass="51948">MKLKDLEYTEATIAAIATPIGPGAIGVIKVSGSLSEKILKRLFRSKKPIKEFQSHRLYYGYIVNPETETPVDEVLITLMRKPHTYTREDVLEIYGHSGYLVLTKILELVLKEGARLAEPGEFTKRAFLNGRIDLSQAEALLDLINARSEESLKLALNQLRGALAEKLRPVREALLSALAVVEVAVDFPDEDVEIISHYELAENLENQVLEPLKELLKNYQEGRLYREGIAVVIAGRPNVGKSSLLNALLAEERAIVTPIPGTTRDIIEEFATIKGLPVRLIDTAGLRETEDLVEEIGVKKAKEKIATADVVIFMLDGSLEPTEEDLKLYQEIKAMPHLVVINKIDIASHENLNRYREIFPQEKLIFISARTGEGLEALAEAIFELVTGRTEEFIPSVVPNLRQKMAIENALKATEQAISNLKKTDIYPELIAIDLRDALSSLGEITGETTTEDLLDRIFSNFCLGK</sequence>
<keyword evidence="6 10" id="KW-0378">Hydrolase</keyword>
<feature type="binding site" evidence="10">
    <location>
        <begin position="238"/>
        <end position="243"/>
    </location>
    <ligand>
        <name>GTP</name>
        <dbReference type="ChEBI" id="CHEBI:37565"/>
    </ligand>
</feature>
<dbReference type="NCBIfam" id="TIGR00450">
    <property type="entry name" value="mnmE_trmE_thdF"/>
    <property type="match status" value="1"/>
</dbReference>
<dbReference type="InterPro" id="IPR027368">
    <property type="entry name" value="MnmE_dom2"/>
</dbReference>
<feature type="binding site" evidence="10">
    <location>
        <position position="238"/>
    </location>
    <ligand>
        <name>K(+)</name>
        <dbReference type="ChEBI" id="CHEBI:29103"/>
    </ligand>
</feature>
<dbReference type="FunFam" id="3.40.50.300:FF:000494">
    <property type="entry name" value="tRNA modification GTPase MnmE"/>
    <property type="match status" value="1"/>
</dbReference>
<dbReference type="InterPro" id="IPR027417">
    <property type="entry name" value="P-loop_NTPase"/>
</dbReference>
<dbReference type="AlphaFoldDB" id="F8ABQ9"/>
<feature type="binding site" evidence="10">
    <location>
        <begin position="282"/>
        <end position="285"/>
    </location>
    <ligand>
        <name>GTP</name>
        <dbReference type="ChEBI" id="CHEBI:37565"/>
    </ligand>
</feature>
<dbReference type="PANTHER" id="PTHR42714">
    <property type="entry name" value="TRNA MODIFICATION GTPASE GTPBP3"/>
    <property type="match status" value="1"/>
</dbReference>
<gene>
    <name evidence="10" type="primary">mnmE</name>
    <name evidence="10" type="synonym">trmE</name>
    <name evidence="13" type="ordered locus">Thein_0630</name>
</gene>
<feature type="binding site" evidence="10">
    <location>
        <begin position="257"/>
        <end position="263"/>
    </location>
    <ligand>
        <name>GTP</name>
        <dbReference type="ChEBI" id="CHEBI:37565"/>
    </ligand>
</feature>
<feature type="binding site" evidence="10">
    <location>
        <position position="29"/>
    </location>
    <ligand>
        <name>(6S)-5-formyl-5,6,7,8-tetrahydrofolate</name>
        <dbReference type="ChEBI" id="CHEBI:57457"/>
    </ligand>
</feature>
<feature type="binding site" evidence="10">
    <location>
        <position position="262"/>
    </location>
    <ligand>
        <name>K(+)</name>
        <dbReference type="ChEBI" id="CHEBI:29103"/>
    </ligand>
</feature>
<dbReference type="GO" id="GO:0005829">
    <property type="term" value="C:cytosol"/>
    <property type="evidence" value="ECO:0007669"/>
    <property type="project" value="TreeGrafter"/>
</dbReference>
<proteinExistence type="inferred from homology"/>
<dbReference type="InParanoid" id="F8ABQ9"/>
<dbReference type="PANTHER" id="PTHR42714:SF2">
    <property type="entry name" value="TRNA MODIFICATION GTPASE GTPBP3, MITOCHONDRIAL"/>
    <property type="match status" value="1"/>
</dbReference>
<dbReference type="InterPro" id="IPR025867">
    <property type="entry name" value="MnmE_helical"/>
</dbReference>
<dbReference type="Gene3D" id="1.20.120.430">
    <property type="entry name" value="tRNA modification GTPase MnmE domain 2"/>
    <property type="match status" value="1"/>
</dbReference>
<keyword evidence="14" id="KW-1185">Reference proteome</keyword>
<dbReference type="NCBIfam" id="NF003661">
    <property type="entry name" value="PRK05291.1-3"/>
    <property type="match status" value="1"/>
</dbReference>
<keyword evidence="5 10" id="KW-0547">Nucleotide-binding</keyword>
<comment type="similarity">
    <text evidence="1 10 11">Belongs to the TRAFAC class TrmE-Era-EngA-EngB-Septin-like GTPase superfamily. TrmE GTPase family.</text>
</comment>
<evidence type="ECO:0000256" key="7">
    <source>
        <dbReference type="ARBA" id="ARBA00022842"/>
    </source>
</evidence>
<reference evidence="14" key="1">
    <citation type="submission" date="2011-04" db="EMBL/GenBank/DDBJ databases">
        <title>The complete genome of Thermodesulfatator indicus DSM 15286.</title>
        <authorList>
            <person name="Lucas S."/>
            <person name="Copeland A."/>
            <person name="Lapidus A."/>
            <person name="Bruce D."/>
            <person name="Goodwin L."/>
            <person name="Pitluck S."/>
            <person name="Peters L."/>
            <person name="Kyrpides N."/>
            <person name="Mavromatis K."/>
            <person name="Pagani I."/>
            <person name="Ivanova N."/>
            <person name="Saunders L."/>
            <person name="Detter J.C."/>
            <person name="Tapia R."/>
            <person name="Han C."/>
            <person name="Land M."/>
            <person name="Hauser L."/>
            <person name="Markowitz V."/>
            <person name="Cheng J.-F."/>
            <person name="Hugenholtz P."/>
            <person name="Woyke T."/>
            <person name="Wu D."/>
            <person name="Spring S."/>
            <person name="Schroeder M."/>
            <person name="Brambilla E."/>
            <person name="Klenk H.-P."/>
            <person name="Eisen J.A."/>
        </authorList>
    </citation>
    <scope>NUCLEOTIDE SEQUENCE [LARGE SCALE GENOMIC DNA]</scope>
    <source>
        <strain evidence="14">DSM 15286 / JCM 11887 / CIR29812</strain>
    </source>
</reference>
<comment type="subunit">
    <text evidence="10">Homodimer. Heterotetramer of two MnmE and two MnmG subunits.</text>
</comment>
<dbReference type="GO" id="GO:0030488">
    <property type="term" value="P:tRNA methylation"/>
    <property type="evidence" value="ECO:0007669"/>
    <property type="project" value="TreeGrafter"/>
</dbReference>
<dbReference type="Gene3D" id="3.30.1360.120">
    <property type="entry name" value="Probable tRNA modification gtpase trme, domain 1"/>
    <property type="match status" value="1"/>
</dbReference>
<dbReference type="Pfam" id="PF10396">
    <property type="entry name" value="TrmE_N"/>
    <property type="match status" value="1"/>
</dbReference>
<keyword evidence="4 10" id="KW-0479">Metal-binding</keyword>
<dbReference type="CDD" id="cd14858">
    <property type="entry name" value="TrmE_N"/>
    <property type="match status" value="1"/>
</dbReference>
<dbReference type="eggNOG" id="COG0486">
    <property type="taxonomic scope" value="Bacteria"/>
</dbReference>
<dbReference type="InterPro" id="IPR006073">
    <property type="entry name" value="GTP-bd"/>
</dbReference>
<dbReference type="GO" id="GO:0003924">
    <property type="term" value="F:GTPase activity"/>
    <property type="evidence" value="ECO:0007669"/>
    <property type="project" value="UniProtKB-UniRule"/>
</dbReference>
<evidence type="ECO:0000313" key="13">
    <source>
        <dbReference type="EMBL" id="AEH44511.1"/>
    </source>
</evidence>
<evidence type="ECO:0000259" key="12">
    <source>
        <dbReference type="PROSITE" id="PS51709"/>
    </source>
</evidence>
<feature type="binding site" evidence="10">
    <location>
        <position position="259"/>
    </location>
    <ligand>
        <name>K(+)</name>
        <dbReference type="ChEBI" id="CHEBI:29103"/>
    </ligand>
</feature>
<evidence type="ECO:0000256" key="4">
    <source>
        <dbReference type="ARBA" id="ARBA00022723"/>
    </source>
</evidence>
<dbReference type="GO" id="GO:0046872">
    <property type="term" value="F:metal ion binding"/>
    <property type="evidence" value="ECO:0007669"/>
    <property type="project" value="UniProtKB-KW"/>
</dbReference>
<dbReference type="InterPro" id="IPR005225">
    <property type="entry name" value="Small_GTP-bd"/>
</dbReference>
<dbReference type="PaxDb" id="667014-Thein_0630"/>
<evidence type="ECO:0000256" key="1">
    <source>
        <dbReference type="ARBA" id="ARBA00011043"/>
    </source>
</evidence>
<evidence type="ECO:0000313" key="14">
    <source>
        <dbReference type="Proteomes" id="UP000006793"/>
    </source>
</evidence>
<feature type="domain" description="TrmE-type G" evidence="12">
    <location>
        <begin position="228"/>
        <end position="387"/>
    </location>
</feature>
<dbReference type="InterPro" id="IPR027266">
    <property type="entry name" value="TrmE/GcvT-like"/>
</dbReference>
<dbReference type="Proteomes" id="UP000006793">
    <property type="component" value="Chromosome"/>
</dbReference>
<dbReference type="Gene3D" id="3.40.50.300">
    <property type="entry name" value="P-loop containing nucleotide triphosphate hydrolases"/>
    <property type="match status" value="1"/>
</dbReference>
<dbReference type="KEGG" id="tid:Thein_0630"/>
<dbReference type="GO" id="GO:0042802">
    <property type="term" value="F:identical protein binding"/>
    <property type="evidence" value="ECO:0007669"/>
    <property type="project" value="UniProtKB-ARBA"/>
</dbReference>
<comment type="caution">
    <text evidence="10">Lacks conserved residue(s) required for the propagation of feature annotation.</text>
</comment>
<dbReference type="HOGENOM" id="CLU_019624_4_1_0"/>
<dbReference type="InterPro" id="IPR004520">
    <property type="entry name" value="GTPase_MnmE"/>
</dbReference>
<feature type="binding site" evidence="10">
    <location>
        <position position="242"/>
    </location>
    <ligand>
        <name>Mg(2+)</name>
        <dbReference type="ChEBI" id="CHEBI:18420"/>
    </ligand>
</feature>
<evidence type="ECO:0000256" key="3">
    <source>
        <dbReference type="ARBA" id="ARBA00022694"/>
    </source>
</evidence>
<dbReference type="EC" id="3.6.-.-" evidence="10"/>
<dbReference type="InterPro" id="IPR031168">
    <property type="entry name" value="G_TrmE"/>
</dbReference>
<accession>F8ABQ9</accession>
<keyword evidence="7 10" id="KW-0460">Magnesium</keyword>
<comment type="cofactor">
    <cofactor evidence="10">
        <name>K(+)</name>
        <dbReference type="ChEBI" id="CHEBI:29103"/>
    </cofactor>
    <text evidence="10">Binds 1 potassium ion per subunit.</text>
</comment>
<feature type="binding site" evidence="10">
    <location>
        <position position="257"/>
    </location>
    <ligand>
        <name>K(+)</name>
        <dbReference type="ChEBI" id="CHEBI:29103"/>
    </ligand>
</feature>
<dbReference type="Pfam" id="PF01926">
    <property type="entry name" value="MMR_HSR1"/>
    <property type="match status" value="1"/>
</dbReference>
<dbReference type="RefSeq" id="WP_013907256.1">
    <property type="nucleotide sequence ID" value="NC_015681.1"/>
</dbReference>
<feature type="binding site" evidence="10">
    <location>
        <begin position="368"/>
        <end position="370"/>
    </location>
    <ligand>
        <name>GTP</name>
        <dbReference type="ChEBI" id="CHEBI:37565"/>
    </ligand>
</feature>
<protein>
    <recommendedName>
        <fullName evidence="10">tRNA modification GTPase MnmE</fullName>
        <ecNumber evidence="10">3.6.-.-</ecNumber>
    </recommendedName>
</protein>
<dbReference type="STRING" id="667014.Thein_0630"/>
<evidence type="ECO:0000256" key="6">
    <source>
        <dbReference type="ARBA" id="ARBA00022801"/>
    </source>
</evidence>
<dbReference type="OrthoDB" id="9805918at2"/>
<evidence type="ECO:0000256" key="8">
    <source>
        <dbReference type="ARBA" id="ARBA00022958"/>
    </source>
</evidence>
<feature type="binding site" evidence="10">
    <location>
        <position position="92"/>
    </location>
    <ligand>
        <name>(6S)-5-formyl-5,6,7,8-tetrahydrofolate</name>
        <dbReference type="ChEBI" id="CHEBI:57457"/>
    </ligand>
</feature>
<dbReference type="PROSITE" id="PS51709">
    <property type="entry name" value="G_TRME"/>
    <property type="match status" value="1"/>
</dbReference>
<dbReference type="CDD" id="cd04164">
    <property type="entry name" value="trmE"/>
    <property type="match status" value="1"/>
</dbReference>
<dbReference type="FunCoup" id="F8ABQ9">
    <property type="interactions" value="434"/>
</dbReference>
<feature type="binding site" evidence="10">
    <location>
        <position position="263"/>
    </location>
    <ligand>
        <name>Mg(2+)</name>
        <dbReference type="ChEBI" id="CHEBI:18420"/>
    </ligand>
</feature>
<comment type="subcellular location">
    <subcellularLocation>
        <location evidence="10">Cytoplasm</location>
    </subcellularLocation>
</comment>
<evidence type="ECO:0000256" key="9">
    <source>
        <dbReference type="ARBA" id="ARBA00023134"/>
    </source>
</evidence>
<organism evidence="13 14">
    <name type="scientific">Thermodesulfatator indicus (strain DSM 15286 / JCM 11887 / CIR29812)</name>
    <dbReference type="NCBI Taxonomy" id="667014"/>
    <lineage>
        <taxon>Bacteria</taxon>
        <taxon>Pseudomonadati</taxon>
        <taxon>Thermodesulfobacteriota</taxon>
        <taxon>Thermodesulfobacteria</taxon>
        <taxon>Thermodesulfobacteriales</taxon>
        <taxon>Thermodesulfatatoraceae</taxon>
        <taxon>Thermodesulfatator</taxon>
    </lineage>
</organism>
<feature type="binding site" evidence="10">
    <location>
        <position position="131"/>
    </location>
    <ligand>
        <name>(6S)-5-formyl-5,6,7,8-tetrahydrofolate</name>
        <dbReference type="ChEBI" id="CHEBI:57457"/>
    </ligand>
</feature>
<keyword evidence="3 10" id="KW-0819">tRNA processing</keyword>
<evidence type="ECO:0000256" key="11">
    <source>
        <dbReference type="RuleBase" id="RU003313"/>
    </source>
</evidence>
<reference evidence="13 14" key="2">
    <citation type="journal article" date="2012" name="Stand. Genomic Sci.">
        <title>Complete genome sequence of the thermophilic sulfate-reducing ocean bacterium Thermodesulfatator indicus type strain (CIR29812(T)).</title>
        <authorList>
            <person name="Anderson I."/>
            <person name="Saunders E."/>
            <person name="Lapidus A."/>
            <person name="Nolan M."/>
            <person name="Lucas S."/>
            <person name="Tice H."/>
            <person name="Del Rio T.G."/>
            <person name="Cheng J.F."/>
            <person name="Han C."/>
            <person name="Tapia R."/>
            <person name="Goodwin L.A."/>
            <person name="Pitluck S."/>
            <person name="Liolios K."/>
            <person name="Mavromatis K."/>
            <person name="Pagani I."/>
            <person name="Ivanova N."/>
            <person name="Mikhailova N."/>
            <person name="Pati A."/>
            <person name="Chen A."/>
            <person name="Palaniappan K."/>
            <person name="Land M."/>
            <person name="Hauser L."/>
            <person name="Jeffries C.D."/>
            <person name="Chang Y.J."/>
            <person name="Brambilla E.M."/>
            <person name="Rohde M."/>
            <person name="Spring S."/>
            <person name="Goker M."/>
            <person name="Detter J.C."/>
            <person name="Woyke T."/>
            <person name="Bristow J."/>
            <person name="Eisen J.A."/>
            <person name="Markowitz V."/>
            <person name="Hugenholtz P."/>
            <person name="Kyrpides N.C."/>
            <person name="Klenk H.P."/>
        </authorList>
    </citation>
    <scope>NUCLEOTIDE SEQUENCE [LARGE SCALE GENOMIC DNA]</scope>
    <source>
        <strain evidence="14">DSM 15286 / JCM 11887 / CIR29812</strain>
    </source>
</reference>
<dbReference type="HAMAP" id="MF_00379">
    <property type="entry name" value="GTPase_MnmE"/>
    <property type="match status" value="1"/>
</dbReference>
<evidence type="ECO:0000256" key="5">
    <source>
        <dbReference type="ARBA" id="ARBA00022741"/>
    </source>
</evidence>
<dbReference type="NCBIfam" id="TIGR00231">
    <property type="entry name" value="small_GTP"/>
    <property type="match status" value="1"/>
</dbReference>
<evidence type="ECO:0000256" key="10">
    <source>
        <dbReference type="HAMAP-Rule" id="MF_00379"/>
    </source>
</evidence>
<dbReference type="GO" id="GO:0002098">
    <property type="term" value="P:tRNA wobble uridine modification"/>
    <property type="evidence" value="ECO:0007669"/>
    <property type="project" value="TreeGrafter"/>
</dbReference>
<dbReference type="FunFam" id="3.30.1360.120:FF:000003">
    <property type="entry name" value="tRNA modification GTPase MnmE"/>
    <property type="match status" value="1"/>
</dbReference>
<name>F8ABQ9_THEID</name>
<dbReference type="SUPFAM" id="SSF52540">
    <property type="entry name" value="P-loop containing nucleoside triphosphate hydrolases"/>
    <property type="match status" value="1"/>
</dbReference>
<feature type="binding site" evidence="10">
    <location>
        <position position="466"/>
    </location>
    <ligand>
        <name>(6S)-5-formyl-5,6,7,8-tetrahydrofolate</name>
        <dbReference type="ChEBI" id="CHEBI:57457"/>
    </ligand>
</feature>
<dbReference type="GO" id="GO:0005525">
    <property type="term" value="F:GTP binding"/>
    <property type="evidence" value="ECO:0007669"/>
    <property type="project" value="UniProtKB-UniRule"/>
</dbReference>
<dbReference type="InterPro" id="IPR018948">
    <property type="entry name" value="GTP-bd_TrmE_N"/>
</dbReference>
<keyword evidence="9 10" id="KW-0342">GTP-binding</keyword>
<dbReference type="EMBL" id="CP002683">
    <property type="protein sequence ID" value="AEH44511.1"/>
    <property type="molecule type" value="Genomic_DNA"/>
</dbReference>
<keyword evidence="2 10" id="KW-0963">Cytoplasm</keyword>